<evidence type="ECO:0000256" key="1">
    <source>
        <dbReference type="ARBA" id="ARBA00004308"/>
    </source>
</evidence>
<name>A0AAE0VYZ5_9BIVA</name>
<evidence type="ECO:0000256" key="3">
    <source>
        <dbReference type="ARBA" id="ARBA00023136"/>
    </source>
</evidence>
<organism evidence="5 6">
    <name type="scientific">Potamilus streckersoni</name>
    <dbReference type="NCBI Taxonomy" id="2493646"/>
    <lineage>
        <taxon>Eukaryota</taxon>
        <taxon>Metazoa</taxon>
        <taxon>Spiralia</taxon>
        <taxon>Lophotrochozoa</taxon>
        <taxon>Mollusca</taxon>
        <taxon>Bivalvia</taxon>
        <taxon>Autobranchia</taxon>
        <taxon>Heteroconchia</taxon>
        <taxon>Palaeoheterodonta</taxon>
        <taxon>Unionida</taxon>
        <taxon>Unionoidea</taxon>
        <taxon>Unionidae</taxon>
        <taxon>Ambleminae</taxon>
        <taxon>Lampsilini</taxon>
        <taxon>Potamilus</taxon>
    </lineage>
</organism>
<sequence length="463" mass="52238">MFSAACHQFVNSVGKNTLIPVPSLDEQDNVKPLQLVIMKKKRKFFFFTKYSYHPTEFQLTEVLQDSSPISVAVEEEVLSSDYQRTTKLSLKGKFGFDLVQDIMDVDLETSDTVTIQVKFGKVVKTEVDKSVLMQELRKRKLNLQHPFIKQVRQNKNKVLCLVTGVAHLTEEGHINRDTTLDAKADASGKVLHKLSTNAEVDVEKSRELGLASNTALAYNVNELNVSLEDGSMEMVMALELHGGFQDSLDYDEVDASLDLHKQDKDFQNPEEVFQAILDLPEKDRSELRSVILNMMSLPRDIQIFIKLVEKLESQEAQEINVQDLQKQLLTPRQSWLYLLELAGITVQASGELSVPREVTPLLTCFGVVFDALSGIQEEELDLIRKCAPQTVPALFVIFQAGLSETKVTVSDVEPVLKDAIAIKLLEQLGYSVSEQEILPPKDLPFTMDEVYWVMFALWGQKSK</sequence>
<feature type="domain" description="Gasdermin pore forming" evidence="4">
    <location>
        <begin position="1"/>
        <end position="245"/>
    </location>
</feature>
<evidence type="ECO:0000313" key="5">
    <source>
        <dbReference type="EMBL" id="KAK3595366.1"/>
    </source>
</evidence>
<dbReference type="InterPro" id="IPR040460">
    <property type="entry name" value="Gasdermin_pore"/>
</dbReference>
<proteinExistence type="inferred from homology"/>
<dbReference type="PANTHER" id="PTHR15207:SF3">
    <property type="entry name" value="DEAFNESS, AUTOSOMAL DOMINANT 5-RELATED"/>
    <property type="match status" value="1"/>
</dbReference>
<dbReference type="Pfam" id="PF04598">
    <property type="entry name" value="Gasdermin"/>
    <property type="match status" value="1"/>
</dbReference>
<dbReference type="GO" id="GO:0012501">
    <property type="term" value="P:programmed cell death"/>
    <property type="evidence" value="ECO:0007669"/>
    <property type="project" value="InterPro"/>
</dbReference>
<comment type="caution">
    <text evidence="5">The sequence shown here is derived from an EMBL/GenBank/DDBJ whole genome shotgun (WGS) entry which is preliminary data.</text>
</comment>
<dbReference type="AlphaFoldDB" id="A0AAE0VYZ5"/>
<reference evidence="5" key="2">
    <citation type="journal article" date="2021" name="Genome Biol. Evol.">
        <title>Developing a high-quality reference genome for a parasitic bivalve with doubly uniparental inheritance (Bivalvia: Unionida).</title>
        <authorList>
            <person name="Smith C.H."/>
        </authorList>
    </citation>
    <scope>NUCLEOTIDE SEQUENCE</scope>
    <source>
        <strain evidence="5">CHS0354</strain>
        <tissue evidence="5">Mantle</tissue>
    </source>
</reference>
<reference evidence="5" key="3">
    <citation type="submission" date="2023-05" db="EMBL/GenBank/DDBJ databases">
        <authorList>
            <person name="Smith C.H."/>
        </authorList>
    </citation>
    <scope>NUCLEOTIDE SEQUENCE</scope>
    <source>
        <strain evidence="5">CHS0354</strain>
        <tissue evidence="5">Mantle</tissue>
    </source>
</reference>
<keyword evidence="3" id="KW-0472">Membrane</keyword>
<dbReference type="GO" id="GO:0012505">
    <property type="term" value="C:endomembrane system"/>
    <property type="evidence" value="ECO:0007669"/>
    <property type="project" value="UniProtKB-SubCell"/>
</dbReference>
<evidence type="ECO:0000313" key="6">
    <source>
        <dbReference type="Proteomes" id="UP001195483"/>
    </source>
</evidence>
<comment type="similarity">
    <text evidence="2">Belongs to the gasdermin family.</text>
</comment>
<dbReference type="PANTHER" id="PTHR15207">
    <property type="entry name" value="NONSYNDROMIC HEARING IMPAIRMENT PROTEIN"/>
    <property type="match status" value="1"/>
</dbReference>
<dbReference type="InterPro" id="IPR042377">
    <property type="entry name" value="GSDME"/>
</dbReference>
<reference evidence="5" key="1">
    <citation type="journal article" date="2021" name="Genome Biol. Evol.">
        <title>A High-Quality Reference Genome for a Parasitic Bivalve with Doubly Uniparental Inheritance (Bivalvia: Unionida).</title>
        <authorList>
            <person name="Smith C.H."/>
        </authorList>
    </citation>
    <scope>NUCLEOTIDE SEQUENCE</scope>
    <source>
        <strain evidence="5">CHS0354</strain>
    </source>
</reference>
<evidence type="ECO:0000256" key="2">
    <source>
        <dbReference type="ARBA" id="ARBA00009279"/>
    </source>
</evidence>
<comment type="subcellular location">
    <subcellularLocation>
        <location evidence="1">Endomembrane system</location>
    </subcellularLocation>
</comment>
<keyword evidence="6" id="KW-1185">Reference proteome</keyword>
<evidence type="ECO:0000259" key="4">
    <source>
        <dbReference type="Pfam" id="PF04598"/>
    </source>
</evidence>
<dbReference type="EMBL" id="JAEAOA010000576">
    <property type="protein sequence ID" value="KAK3595366.1"/>
    <property type="molecule type" value="Genomic_DNA"/>
</dbReference>
<protein>
    <recommendedName>
        <fullName evidence="4">Gasdermin pore forming domain-containing protein</fullName>
    </recommendedName>
</protein>
<dbReference type="Proteomes" id="UP001195483">
    <property type="component" value="Unassembled WGS sequence"/>
</dbReference>
<accession>A0AAE0VYZ5</accession>
<gene>
    <name evidence="5" type="ORF">CHS0354_008791</name>
</gene>
<dbReference type="GO" id="GO:0005737">
    <property type="term" value="C:cytoplasm"/>
    <property type="evidence" value="ECO:0007669"/>
    <property type="project" value="TreeGrafter"/>
</dbReference>